<evidence type="ECO:0000313" key="3">
    <source>
        <dbReference type="Proteomes" id="UP000053424"/>
    </source>
</evidence>
<dbReference type="InterPro" id="IPR018712">
    <property type="entry name" value="Tle1-like_cat"/>
</dbReference>
<evidence type="ECO:0000313" key="2">
    <source>
        <dbReference type="EMBL" id="KIM36837.1"/>
    </source>
</evidence>
<dbReference type="InterPro" id="IPR029058">
    <property type="entry name" value="AB_hydrolase_fold"/>
</dbReference>
<gene>
    <name evidence="2" type="ORF">M413DRAFT_285325</name>
</gene>
<protein>
    <recommendedName>
        <fullName evidence="1">T6SS Phospholipase effector Tle1-like catalytic domain-containing protein</fullName>
    </recommendedName>
</protein>
<dbReference type="EMBL" id="KN831802">
    <property type="protein sequence ID" value="KIM36837.1"/>
    <property type="molecule type" value="Genomic_DNA"/>
</dbReference>
<accession>A0A0C2Y718</accession>
<dbReference type="HOGENOM" id="CLU_005049_5_1_1"/>
<dbReference type="Pfam" id="PF09994">
    <property type="entry name" value="T6SS_Tle1-like_cat"/>
    <property type="match status" value="1"/>
</dbReference>
<organism evidence="2 3">
    <name type="scientific">Hebeloma cylindrosporum</name>
    <dbReference type="NCBI Taxonomy" id="76867"/>
    <lineage>
        <taxon>Eukaryota</taxon>
        <taxon>Fungi</taxon>
        <taxon>Dikarya</taxon>
        <taxon>Basidiomycota</taxon>
        <taxon>Agaricomycotina</taxon>
        <taxon>Agaricomycetes</taxon>
        <taxon>Agaricomycetidae</taxon>
        <taxon>Agaricales</taxon>
        <taxon>Agaricineae</taxon>
        <taxon>Hymenogastraceae</taxon>
        <taxon>Hebeloma</taxon>
    </lineage>
</organism>
<keyword evidence="3" id="KW-1185">Reference proteome</keyword>
<feature type="domain" description="T6SS Phospholipase effector Tle1-like catalytic" evidence="1">
    <location>
        <begin position="2"/>
        <end position="207"/>
    </location>
</feature>
<dbReference type="SUPFAM" id="SSF53474">
    <property type="entry name" value="alpha/beta-Hydrolases"/>
    <property type="match status" value="1"/>
</dbReference>
<dbReference type="PANTHER" id="PTHR33840:SF2">
    <property type="entry name" value="TLE1 PHOSPHOLIPASE DOMAIN-CONTAINING PROTEIN"/>
    <property type="match status" value="1"/>
</dbReference>
<dbReference type="Proteomes" id="UP000053424">
    <property type="component" value="Unassembled WGS sequence"/>
</dbReference>
<proteinExistence type="predicted"/>
<dbReference type="AlphaFoldDB" id="A0A0C2Y718"/>
<name>A0A0C2Y718_HEBCY</name>
<dbReference type="STRING" id="686832.A0A0C2Y718"/>
<sequence length="544" mass="61462">MQVLDNTVDLAIAWNFERIIIGAYRWLSDNYQENDRIFLFGFSRGAYQVRALAGMIQRVGLIHKGNEEQIPFAYALYATHTEDLATRFKTTFSRENVTVHFVGVWDTVSSVGVIRGRNLPLTDSAEHVCFFRHALALDERRVKFLPEYVHGGVCQNPTAPEQSQIGLNSASARIKEVWFPGTHSDIGGGNQANLDLDLGGTPFLWMSFEAVSCGLRLRPTKVEWNLEHLHDVKESLTGVWKIFEWMPFKRLSYKDESSTNYRPHKGRGRKIKPGQKVHSSVAFCNESYQPRAILPARRRLSELVGKGSRSNREWVEGWEDLLEMDIFDLSLMSNVIETLKSGTAGGESPMWVYRLTAMTSTVEGLAALRGRPDIGNDLVQIFTSAGQRVEVQECVTAILEKVSKDQTSILLSSEHCLWLLRVARETAEMNRRSFAVKLLVNTLSQDQSYEHILNEQALGALDEMARDEQHPWLTDGAFAMFTTILSQNTLSQKLFAANTLAIVRRRFTAEDSRSQEVAKCLFKTILQSGESGYSFDVLYANKCS</sequence>
<evidence type="ECO:0000259" key="1">
    <source>
        <dbReference type="Pfam" id="PF09994"/>
    </source>
</evidence>
<dbReference type="OrthoDB" id="538223at2759"/>
<reference evidence="2 3" key="1">
    <citation type="submission" date="2014-04" db="EMBL/GenBank/DDBJ databases">
        <authorList>
            <consortium name="DOE Joint Genome Institute"/>
            <person name="Kuo A."/>
            <person name="Gay G."/>
            <person name="Dore J."/>
            <person name="Kohler A."/>
            <person name="Nagy L.G."/>
            <person name="Floudas D."/>
            <person name="Copeland A."/>
            <person name="Barry K.W."/>
            <person name="Cichocki N."/>
            <person name="Veneault-Fourrey C."/>
            <person name="LaButti K."/>
            <person name="Lindquist E.A."/>
            <person name="Lipzen A."/>
            <person name="Lundell T."/>
            <person name="Morin E."/>
            <person name="Murat C."/>
            <person name="Sun H."/>
            <person name="Tunlid A."/>
            <person name="Henrissat B."/>
            <person name="Grigoriev I.V."/>
            <person name="Hibbett D.S."/>
            <person name="Martin F."/>
            <person name="Nordberg H.P."/>
            <person name="Cantor M.N."/>
            <person name="Hua S.X."/>
        </authorList>
    </citation>
    <scope>NUCLEOTIDE SEQUENCE [LARGE SCALE GENOMIC DNA]</scope>
    <source>
        <strain evidence="3">h7</strain>
    </source>
</reference>
<reference evidence="3" key="2">
    <citation type="submission" date="2015-01" db="EMBL/GenBank/DDBJ databases">
        <title>Evolutionary Origins and Diversification of the Mycorrhizal Mutualists.</title>
        <authorList>
            <consortium name="DOE Joint Genome Institute"/>
            <consortium name="Mycorrhizal Genomics Consortium"/>
            <person name="Kohler A."/>
            <person name="Kuo A."/>
            <person name="Nagy L.G."/>
            <person name="Floudas D."/>
            <person name="Copeland A."/>
            <person name="Barry K.W."/>
            <person name="Cichocki N."/>
            <person name="Veneault-Fourrey C."/>
            <person name="LaButti K."/>
            <person name="Lindquist E.A."/>
            <person name="Lipzen A."/>
            <person name="Lundell T."/>
            <person name="Morin E."/>
            <person name="Murat C."/>
            <person name="Riley R."/>
            <person name="Ohm R."/>
            <person name="Sun H."/>
            <person name="Tunlid A."/>
            <person name="Henrissat B."/>
            <person name="Grigoriev I.V."/>
            <person name="Hibbett D.S."/>
            <person name="Martin F."/>
        </authorList>
    </citation>
    <scope>NUCLEOTIDE SEQUENCE [LARGE SCALE GENOMIC DNA]</scope>
    <source>
        <strain evidence="3">h7</strain>
    </source>
</reference>
<dbReference type="PANTHER" id="PTHR33840">
    <property type="match status" value="1"/>
</dbReference>